<sequence>MFFTKSFATLVVFSTCAVARISSSTGAGAVVRFSNSAIGQDNTSSQPAFTSCSIVVSSVPYLSSNILNTTKDFQLAEWNLLKNEYPQSFADEVFGVLNNAIKPNGNGTSTATTVFIIGGVTNANLTSFVQSWGGLTANGTKASNNDAIIGNTNGSYKVTSSLQVGNITSDELIPFANLCIDKTISGEEVQWFIEVGSCVVQQD</sequence>
<feature type="signal peptide" evidence="1">
    <location>
        <begin position="1"/>
        <end position="19"/>
    </location>
</feature>
<dbReference type="EMBL" id="KN834835">
    <property type="protein sequence ID" value="KIK52956.1"/>
    <property type="molecule type" value="Genomic_DNA"/>
</dbReference>
<dbReference type="Proteomes" id="UP000053593">
    <property type="component" value="Unassembled WGS sequence"/>
</dbReference>
<evidence type="ECO:0000313" key="3">
    <source>
        <dbReference type="Proteomes" id="UP000053593"/>
    </source>
</evidence>
<gene>
    <name evidence="2" type="ORF">GYMLUDRAFT_250786</name>
</gene>
<organism evidence="2 3">
    <name type="scientific">Collybiopsis luxurians FD-317 M1</name>
    <dbReference type="NCBI Taxonomy" id="944289"/>
    <lineage>
        <taxon>Eukaryota</taxon>
        <taxon>Fungi</taxon>
        <taxon>Dikarya</taxon>
        <taxon>Basidiomycota</taxon>
        <taxon>Agaricomycotina</taxon>
        <taxon>Agaricomycetes</taxon>
        <taxon>Agaricomycetidae</taxon>
        <taxon>Agaricales</taxon>
        <taxon>Marasmiineae</taxon>
        <taxon>Omphalotaceae</taxon>
        <taxon>Collybiopsis</taxon>
        <taxon>Collybiopsis luxurians</taxon>
    </lineage>
</organism>
<proteinExistence type="predicted"/>
<accession>A0A0D0BED5</accession>
<dbReference type="AlphaFoldDB" id="A0A0D0BED5"/>
<evidence type="ECO:0000313" key="2">
    <source>
        <dbReference type="EMBL" id="KIK52956.1"/>
    </source>
</evidence>
<name>A0A0D0BED5_9AGAR</name>
<protein>
    <submittedName>
        <fullName evidence="2">Uncharacterized protein</fullName>
    </submittedName>
</protein>
<keyword evidence="1" id="KW-0732">Signal</keyword>
<keyword evidence="3" id="KW-1185">Reference proteome</keyword>
<feature type="chain" id="PRO_5002208031" evidence="1">
    <location>
        <begin position="20"/>
        <end position="203"/>
    </location>
</feature>
<evidence type="ECO:0000256" key="1">
    <source>
        <dbReference type="SAM" id="SignalP"/>
    </source>
</evidence>
<reference evidence="2 3" key="1">
    <citation type="submission" date="2014-04" db="EMBL/GenBank/DDBJ databases">
        <title>Evolutionary Origins and Diversification of the Mycorrhizal Mutualists.</title>
        <authorList>
            <consortium name="DOE Joint Genome Institute"/>
            <consortium name="Mycorrhizal Genomics Consortium"/>
            <person name="Kohler A."/>
            <person name="Kuo A."/>
            <person name="Nagy L.G."/>
            <person name="Floudas D."/>
            <person name="Copeland A."/>
            <person name="Barry K.W."/>
            <person name="Cichocki N."/>
            <person name="Veneault-Fourrey C."/>
            <person name="LaButti K."/>
            <person name="Lindquist E.A."/>
            <person name="Lipzen A."/>
            <person name="Lundell T."/>
            <person name="Morin E."/>
            <person name="Murat C."/>
            <person name="Riley R."/>
            <person name="Ohm R."/>
            <person name="Sun H."/>
            <person name="Tunlid A."/>
            <person name="Henrissat B."/>
            <person name="Grigoriev I.V."/>
            <person name="Hibbett D.S."/>
            <person name="Martin F."/>
        </authorList>
    </citation>
    <scope>NUCLEOTIDE SEQUENCE [LARGE SCALE GENOMIC DNA]</scope>
    <source>
        <strain evidence="2 3">FD-317 M1</strain>
    </source>
</reference>
<dbReference type="HOGENOM" id="CLU_079945_0_0_1"/>